<dbReference type="InterPro" id="IPR011663">
    <property type="entry name" value="UTRA"/>
</dbReference>
<dbReference type="SUPFAM" id="SSF64288">
    <property type="entry name" value="Chorismate lyase-like"/>
    <property type="match status" value="1"/>
</dbReference>
<accession>A0A366IMU3</accession>
<evidence type="ECO:0000256" key="1">
    <source>
        <dbReference type="ARBA" id="ARBA00023015"/>
    </source>
</evidence>
<dbReference type="PROSITE" id="PS50949">
    <property type="entry name" value="HTH_GNTR"/>
    <property type="match status" value="1"/>
</dbReference>
<dbReference type="SMART" id="SM00866">
    <property type="entry name" value="UTRA"/>
    <property type="match status" value="1"/>
</dbReference>
<dbReference type="PANTHER" id="PTHR44846:SF17">
    <property type="entry name" value="GNTR-FAMILY TRANSCRIPTIONAL REGULATOR"/>
    <property type="match status" value="1"/>
</dbReference>
<dbReference type="InterPro" id="IPR036390">
    <property type="entry name" value="WH_DNA-bd_sf"/>
</dbReference>
<dbReference type="SUPFAM" id="SSF46785">
    <property type="entry name" value="Winged helix' DNA-binding domain"/>
    <property type="match status" value="1"/>
</dbReference>
<name>A0A366IMU3_9MICO</name>
<gene>
    <name evidence="5" type="ORF">DFO65_101122</name>
</gene>
<dbReference type="InterPro" id="IPR000524">
    <property type="entry name" value="Tscrpt_reg_HTH_GntR"/>
</dbReference>
<organism evidence="5 6">
    <name type="scientific">Brevibacterium celere</name>
    <dbReference type="NCBI Taxonomy" id="225845"/>
    <lineage>
        <taxon>Bacteria</taxon>
        <taxon>Bacillati</taxon>
        <taxon>Actinomycetota</taxon>
        <taxon>Actinomycetes</taxon>
        <taxon>Micrococcales</taxon>
        <taxon>Brevibacteriaceae</taxon>
        <taxon>Brevibacterium</taxon>
    </lineage>
</organism>
<dbReference type="GO" id="GO:0003700">
    <property type="term" value="F:DNA-binding transcription factor activity"/>
    <property type="evidence" value="ECO:0007669"/>
    <property type="project" value="InterPro"/>
</dbReference>
<dbReference type="Proteomes" id="UP000253509">
    <property type="component" value="Unassembled WGS sequence"/>
</dbReference>
<dbReference type="GO" id="GO:0045892">
    <property type="term" value="P:negative regulation of DNA-templated transcription"/>
    <property type="evidence" value="ECO:0007669"/>
    <property type="project" value="TreeGrafter"/>
</dbReference>
<dbReference type="InterPro" id="IPR050679">
    <property type="entry name" value="Bact_HTH_transcr_reg"/>
</dbReference>
<evidence type="ECO:0000256" key="3">
    <source>
        <dbReference type="ARBA" id="ARBA00023163"/>
    </source>
</evidence>
<reference evidence="5 6" key="1">
    <citation type="submission" date="2018-06" db="EMBL/GenBank/DDBJ databases">
        <title>Freshwater and sediment microbial communities from various areas in North America, analyzing microbe dynamics in response to fracking.</title>
        <authorList>
            <person name="Lamendella R."/>
        </authorList>
    </citation>
    <scope>NUCLEOTIDE SEQUENCE [LARGE SCALE GENOMIC DNA]</scope>
    <source>
        <strain evidence="5 6">3b_TX</strain>
    </source>
</reference>
<keyword evidence="1" id="KW-0805">Transcription regulation</keyword>
<sequence length="297" mass="32115">MYIYVVRSFIFVARTLDSVHSLFSSSSLTGHFRWSTIEHVMTSSPHPADRPRALHEKIGEALRARIADGSLAIGAPVPSESELCREFSVSRGPVRQALSALRAEGIIAGGRGAVARVVGSVPTQSLTSFLSFTEWANSTGRRPGQRTVEVAKRVAGDEAAALLHLEPGEPVVDLLRLRLLDEEPAMIERTSFAYDIGRHLFDFDTDAGSIFAHLSACGIDLVAARHTFDAVPADDVDAELLGVGVGTPLLRERRLTSTSAGRPVEYSDDRYLPGKVTFTVNNTVAAPNSVIRLIPET</sequence>
<evidence type="ECO:0000256" key="2">
    <source>
        <dbReference type="ARBA" id="ARBA00023125"/>
    </source>
</evidence>
<dbReference type="Gene3D" id="3.40.1410.10">
    <property type="entry name" value="Chorismate lyase-like"/>
    <property type="match status" value="1"/>
</dbReference>
<comment type="caution">
    <text evidence="5">The sequence shown here is derived from an EMBL/GenBank/DDBJ whole genome shotgun (WGS) entry which is preliminary data.</text>
</comment>
<keyword evidence="2" id="KW-0238">DNA-binding</keyword>
<dbReference type="InterPro" id="IPR028978">
    <property type="entry name" value="Chorismate_lyase_/UTRA_dom_sf"/>
</dbReference>
<dbReference type="PANTHER" id="PTHR44846">
    <property type="entry name" value="MANNOSYL-D-GLYCERATE TRANSPORT/METABOLISM SYSTEM REPRESSOR MNGR-RELATED"/>
    <property type="match status" value="1"/>
</dbReference>
<dbReference type="InterPro" id="IPR036388">
    <property type="entry name" value="WH-like_DNA-bd_sf"/>
</dbReference>
<dbReference type="CDD" id="cd07377">
    <property type="entry name" value="WHTH_GntR"/>
    <property type="match status" value="1"/>
</dbReference>
<evidence type="ECO:0000313" key="6">
    <source>
        <dbReference type="Proteomes" id="UP000253509"/>
    </source>
</evidence>
<evidence type="ECO:0000259" key="4">
    <source>
        <dbReference type="PROSITE" id="PS50949"/>
    </source>
</evidence>
<dbReference type="EMBL" id="QNSB01000001">
    <property type="protein sequence ID" value="RBP74404.1"/>
    <property type="molecule type" value="Genomic_DNA"/>
</dbReference>
<proteinExistence type="predicted"/>
<protein>
    <submittedName>
        <fullName evidence="5">GntR family transcriptional regulator</fullName>
    </submittedName>
</protein>
<dbReference type="SMART" id="SM00345">
    <property type="entry name" value="HTH_GNTR"/>
    <property type="match status" value="1"/>
</dbReference>
<feature type="domain" description="HTH gntR-type" evidence="4">
    <location>
        <begin position="52"/>
        <end position="121"/>
    </location>
</feature>
<dbReference type="Gene3D" id="1.10.10.10">
    <property type="entry name" value="Winged helix-like DNA-binding domain superfamily/Winged helix DNA-binding domain"/>
    <property type="match status" value="1"/>
</dbReference>
<dbReference type="Pfam" id="PF07702">
    <property type="entry name" value="UTRA"/>
    <property type="match status" value="1"/>
</dbReference>
<evidence type="ECO:0000313" key="5">
    <source>
        <dbReference type="EMBL" id="RBP74404.1"/>
    </source>
</evidence>
<dbReference type="Pfam" id="PF00392">
    <property type="entry name" value="GntR"/>
    <property type="match status" value="1"/>
</dbReference>
<dbReference type="PRINTS" id="PR00035">
    <property type="entry name" value="HTHGNTR"/>
</dbReference>
<dbReference type="GO" id="GO:0003677">
    <property type="term" value="F:DNA binding"/>
    <property type="evidence" value="ECO:0007669"/>
    <property type="project" value="UniProtKB-KW"/>
</dbReference>
<keyword evidence="6" id="KW-1185">Reference proteome</keyword>
<dbReference type="AlphaFoldDB" id="A0A366IMU3"/>
<keyword evidence="3" id="KW-0804">Transcription</keyword>